<dbReference type="PANTHER" id="PTHR37540">
    <property type="entry name" value="TRANSCRIPTION FACTOR (ACR-2), PUTATIVE-RELATED-RELATED"/>
    <property type="match status" value="1"/>
</dbReference>
<dbReference type="HOGENOM" id="CLU_912219_0_0_1"/>
<evidence type="ECO:0000256" key="1">
    <source>
        <dbReference type="SAM" id="MobiDB-lite"/>
    </source>
</evidence>
<dbReference type="AlphaFoldDB" id="W2RNY6"/>
<name>W2RNY6_CYPE1</name>
<dbReference type="OrthoDB" id="3469466at2759"/>
<sequence>MSDTQVLFVPYRGGKPTKKSAGQISQQKHAAREYHRKAKLKRQSQKPKQPPPDTRRSESVTSDSHTTASKDDASASSSTELSCSLSPSTRNSSPVSVLGAGRVDPFDSRPVKDLTPYAHQMADYALTYQWPIFKFVNPNLTYQDMKTHIGHRLRVSQTSFYTTIFAAATHFALSRVGGEAPHPISMLRLEYKDRALRMMMADIKSTGQNMPDEMMHAIFALASYSSAERILPMPSRDLKNPLATSFDLDVYSRTPVEQAHIRALFQLLKQRGGLRTVQRPGFATVVGLYVSGLSKYCARADIQQI</sequence>
<proteinExistence type="predicted"/>
<dbReference type="Proteomes" id="UP000030752">
    <property type="component" value="Unassembled WGS sequence"/>
</dbReference>
<feature type="compositionally biased region" description="Low complexity" evidence="1">
    <location>
        <begin position="74"/>
        <end position="89"/>
    </location>
</feature>
<feature type="compositionally biased region" description="Basic residues" evidence="1">
    <location>
        <begin position="34"/>
        <end position="45"/>
    </location>
</feature>
<dbReference type="GeneID" id="19973557"/>
<gene>
    <name evidence="2" type="ORF">HMPREF1541_06218</name>
</gene>
<keyword evidence="3" id="KW-1185">Reference proteome</keyword>
<reference evidence="2 3" key="1">
    <citation type="submission" date="2013-03" db="EMBL/GenBank/DDBJ databases">
        <title>The Genome Sequence of Phialophora europaea CBS 101466.</title>
        <authorList>
            <consortium name="The Broad Institute Genomics Platform"/>
            <person name="Cuomo C."/>
            <person name="de Hoog S."/>
            <person name="Gorbushina A."/>
            <person name="Walker B."/>
            <person name="Young S.K."/>
            <person name="Zeng Q."/>
            <person name="Gargeya S."/>
            <person name="Fitzgerald M."/>
            <person name="Haas B."/>
            <person name="Abouelleil A."/>
            <person name="Allen A.W."/>
            <person name="Alvarado L."/>
            <person name="Arachchi H.M."/>
            <person name="Berlin A.M."/>
            <person name="Chapman S.B."/>
            <person name="Gainer-Dewar J."/>
            <person name="Goldberg J."/>
            <person name="Griggs A."/>
            <person name="Gujja S."/>
            <person name="Hansen M."/>
            <person name="Howarth C."/>
            <person name="Imamovic A."/>
            <person name="Ireland A."/>
            <person name="Larimer J."/>
            <person name="McCowan C."/>
            <person name="Murphy C."/>
            <person name="Pearson M."/>
            <person name="Poon T.W."/>
            <person name="Priest M."/>
            <person name="Roberts A."/>
            <person name="Saif S."/>
            <person name="Shea T."/>
            <person name="Sisk P."/>
            <person name="Sykes S."/>
            <person name="Wortman J."/>
            <person name="Nusbaum C."/>
            <person name="Birren B."/>
        </authorList>
    </citation>
    <scope>NUCLEOTIDE SEQUENCE [LARGE SCALE GENOMIC DNA]</scope>
    <source>
        <strain evidence="2 3">CBS 101466</strain>
    </source>
</reference>
<evidence type="ECO:0000313" key="3">
    <source>
        <dbReference type="Proteomes" id="UP000030752"/>
    </source>
</evidence>
<accession>W2RNY6</accession>
<dbReference type="eggNOG" id="ENOG502T4SQ">
    <property type="taxonomic scope" value="Eukaryota"/>
</dbReference>
<dbReference type="PANTHER" id="PTHR37540:SF10">
    <property type="entry name" value="SIGMA-70 REGION 2 FAMILY PROTEIN"/>
    <property type="match status" value="1"/>
</dbReference>
<evidence type="ECO:0000313" key="2">
    <source>
        <dbReference type="EMBL" id="ETN38187.1"/>
    </source>
</evidence>
<dbReference type="VEuPathDB" id="FungiDB:HMPREF1541_06218"/>
<dbReference type="RefSeq" id="XP_008718776.1">
    <property type="nucleotide sequence ID" value="XM_008720554.1"/>
</dbReference>
<organism evidence="2 3">
    <name type="scientific">Cyphellophora europaea (strain CBS 101466)</name>
    <name type="common">Phialophora europaea</name>
    <dbReference type="NCBI Taxonomy" id="1220924"/>
    <lineage>
        <taxon>Eukaryota</taxon>
        <taxon>Fungi</taxon>
        <taxon>Dikarya</taxon>
        <taxon>Ascomycota</taxon>
        <taxon>Pezizomycotina</taxon>
        <taxon>Eurotiomycetes</taxon>
        <taxon>Chaetothyriomycetidae</taxon>
        <taxon>Chaetothyriales</taxon>
        <taxon>Cyphellophoraceae</taxon>
        <taxon>Cyphellophora</taxon>
    </lineage>
</organism>
<feature type="region of interest" description="Disordered" evidence="1">
    <location>
        <begin position="1"/>
        <end position="105"/>
    </location>
</feature>
<protein>
    <submittedName>
        <fullName evidence="2">Uncharacterized protein</fullName>
    </submittedName>
</protein>
<dbReference type="InParanoid" id="W2RNY6"/>
<dbReference type="EMBL" id="KB822722">
    <property type="protein sequence ID" value="ETN38187.1"/>
    <property type="molecule type" value="Genomic_DNA"/>
</dbReference>